<keyword evidence="2" id="KW-1185">Reference proteome</keyword>
<protein>
    <submittedName>
        <fullName evidence="1">Uncharacterized protein</fullName>
    </submittedName>
</protein>
<organism evidence="1 2">
    <name type="scientific">Dermacentor silvarum</name>
    <name type="common">Tick</name>
    <dbReference type="NCBI Taxonomy" id="543639"/>
    <lineage>
        <taxon>Eukaryota</taxon>
        <taxon>Metazoa</taxon>
        <taxon>Ecdysozoa</taxon>
        <taxon>Arthropoda</taxon>
        <taxon>Chelicerata</taxon>
        <taxon>Arachnida</taxon>
        <taxon>Acari</taxon>
        <taxon>Parasitiformes</taxon>
        <taxon>Ixodida</taxon>
        <taxon>Ixodoidea</taxon>
        <taxon>Ixodidae</taxon>
        <taxon>Rhipicephalinae</taxon>
        <taxon>Dermacentor</taxon>
    </lineage>
</organism>
<dbReference type="EMBL" id="CM023472">
    <property type="protein sequence ID" value="KAH7959667.1"/>
    <property type="molecule type" value="Genomic_DNA"/>
</dbReference>
<dbReference type="Proteomes" id="UP000821865">
    <property type="component" value="Chromosome 3"/>
</dbReference>
<comment type="caution">
    <text evidence="1">The sequence shown here is derived from an EMBL/GenBank/DDBJ whole genome shotgun (WGS) entry which is preliminary data.</text>
</comment>
<reference evidence="1" key="1">
    <citation type="submission" date="2020-05" db="EMBL/GenBank/DDBJ databases">
        <title>Large-scale comparative analyses of tick genomes elucidate their genetic diversity and vector capacities.</title>
        <authorList>
            <person name="Jia N."/>
            <person name="Wang J."/>
            <person name="Shi W."/>
            <person name="Du L."/>
            <person name="Sun Y."/>
            <person name="Zhan W."/>
            <person name="Jiang J."/>
            <person name="Wang Q."/>
            <person name="Zhang B."/>
            <person name="Ji P."/>
            <person name="Sakyi L.B."/>
            <person name="Cui X."/>
            <person name="Yuan T."/>
            <person name="Jiang B."/>
            <person name="Yang W."/>
            <person name="Lam T.T.-Y."/>
            <person name="Chang Q."/>
            <person name="Ding S."/>
            <person name="Wang X."/>
            <person name="Zhu J."/>
            <person name="Ruan X."/>
            <person name="Zhao L."/>
            <person name="Wei J."/>
            <person name="Que T."/>
            <person name="Du C."/>
            <person name="Cheng J."/>
            <person name="Dai P."/>
            <person name="Han X."/>
            <person name="Huang E."/>
            <person name="Gao Y."/>
            <person name="Liu J."/>
            <person name="Shao H."/>
            <person name="Ye R."/>
            <person name="Li L."/>
            <person name="Wei W."/>
            <person name="Wang X."/>
            <person name="Wang C."/>
            <person name="Yang T."/>
            <person name="Huo Q."/>
            <person name="Li W."/>
            <person name="Guo W."/>
            <person name="Chen H."/>
            <person name="Zhou L."/>
            <person name="Ni X."/>
            <person name="Tian J."/>
            <person name="Zhou Y."/>
            <person name="Sheng Y."/>
            <person name="Liu T."/>
            <person name="Pan Y."/>
            <person name="Xia L."/>
            <person name="Li J."/>
            <person name="Zhao F."/>
            <person name="Cao W."/>
        </authorList>
    </citation>
    <scope>NUCLEOTIDE SEQUENCE</scope>
    <source>
        <strain evidence="1">Dsil-2018</strain>
    </source>
</reference>
<evidence type="ECO:0000313" key="2">
    <source>
        <dbReference type="Proteomes" id="UP000821865"/>
    </source>
</evidence>
<gene>
    <name evidence="1" type="ORF">HPB49_012849</name>
</gene>
<sequence length="360" mass="40958">MEMSGSCFSNSDPMNSDNDYTVVEGKRLKRKYRRTTKDVSEQRPNVPPTPTYRIAFVPLDVSKKLNSVHRQVVNTYLGNVAPKGINQVRFNTRKNVVTVEVATQAALEKLKTVRILGHIEVRSFIVHSGHTRAGVMSDVLIDISDEEFQRLLSSTVKVLDFYRFGRSTSVKLLFEGHTLPDHVKVGYVRHPDHFSANEFEPILLRKFGTKKLKRDATPTIFSQQHFRTSGVVFAMPCCSAFGCRTRETDGKRLFRIPSAKRDAAQRKVWLQRISRADFNPTQWSRLCEDHFTDDQFEPVILQSCGTKKLKRQAIPSLFVHRKQLKPRKPPAKRKNTPCTSKTLPSAGSNAIHIATPLIIE</sequence>
<name>A0ACB8D534_DERSI</name>
<proteinExistence type="predicted"/>
<evidence type="ECO:0000313" key="1">
    <source>
        <dbReference type="EMBL" id="KAH7959667.1"/>
    </source>
</evidence>
<accession>A0ACB8D534</accession>